<dbReference type="GeneID" id="9183150"/>
<dbReference type="HOGENOM" id="CLU_2814287_0_0_1"/>
<dbReference type="KEGG" id="tml:GSTUM_00007302001"/>
<dbReference type="Proteomes" id="UP000006911">
    <property type="component" value="Unassembled WGS sequence"/>
</dbReference>
<name>D5GGA9_TUBMM</name>
<gene>
    <name evidence="2" type="ORF">GSTUM_00007302001</name>
</gene>
<dbReference type="InParanoid" id="D5GGA9"/>
<protein>
    <submittedName>
        <fullName evidence="2">(Perigord truffle) hypothetical protein</fullName>
    </submittedName>
</protein>
<accession>D5GGA9</accession>
<dbReference type="EMBL" id="FN430253">
    <property type="protein sequence ID" value="CAZ83552.1"/>
    <property type="molecule type" value="Genomic_DNA"/>
</dbReference>
<reference evidence="2 3" key="1">
    <citation type="journal article" date="2010" name="Nature">
        <title>Perigord black truffle genome uncovers evolutionary origins and mechanisms of symbiosis.</title>
        <authorList>
            <person name="Martin F."/>
            <person name="Kohler A."/>
            <person name="Murat C."/>
            <person name="Balestrini R."/>
            <person name="Coutinho P.M."/>
            <person name="Jaillon O."/>
            <person name="Montanini B."/>
            <person name="Morin E."/>
            <person name="Noel B."/>
            <person name="Percudani R."/>
            <person name="Porcel B."/>
            <person name="Rubini A."/>
            <person name="Amicucci A."/>
            <person name="Amselem J."/>
            <person name="Anthouard V."/>
            <person name="Arcioni S."/>
            <person name="Artiguenave F."/>
            <person name="Aury J.M."/>
            <person name="Ballario P."/>
            <person name="Bolchi A."/>
            <person name="Brenna A."/>
            <person name="Brun A."/>
            <person name="Buee M."/>
            <person name="Cantarel B."/>
            <person name="Chevalier G."/>
            <person name="Couloux A."/>
            <person name="Da Silva C."/>
            <person name="Denoeud F."/>
            <person name="Duplessis S."/>
            <person name="Ghignone S."/>
            <person name="Hilselberger B."/>
            <person name="Iotti M."/>
            <person name="Marcais B."/>
            <person name="Mello A."/>
            <person name="Miranda M."/>
            <person name="Pacioni G."/>
            <person name="Quesneville H."/>
            <person name="Riccioni C."/>
            <person name="Ruotolo R."/>
            <person name="Splivallo R."/>
            <person name="Stocchi V."/>
            <person name="Tisserant E."/>
            <person name="Viscomi A.R."/>
            <person name="Zambonelli A."/>
            <person name="Zampieri E."/>
            <person name="Henrissat B."/>
            <person name="Lebrun M.H."/>
            <person name="Paolocci F."/>
            <person name="Bonfante P."/>
            <person name="Ottonello S."/>
            <person name="Wincker P."/>
        </authorList>
    </citation>
    <scope>NUCLEOTIDE SEQUENCE [LARGE SCALE GENOMIC DNA]</scope>
    <source>
        <strain evidence="2 3">Mel28</strain>
    </source>
</reference>
<keyword evidence="1" id="KW-0472">Membrane</keyword>
<keyword evidence="1" id="KW-1133">Transmembrane helix</keyword>
<keyword evidence="3" id="KW-1185">Reference proteome</keyword>
<organism evidence="2 3">
    <name type="scientific">Tuber melanosporum (strain Mel28)</name>
    <name type="common">Perigord black truffle</name>
    <dbReference type="NCBI Taxonomy" id="656061"/>
    <lineage>
        <taxon>Eukaryota</taxon>
        <taxon>Fungi</taxon>
        <taxon>Dikarya</taxon>
        <taxon>Ascomycota</taxon>
        <taxon>Pezizomycotina</taxon>
        <taxon>Pezizomycetes</taxon>
        <taxon>Pezizales</taxon>
        <taxon>Tuberaceae</taxon>
        <taxon>Tuber</taxon>
    </lineage>
</organism>
<evidence type="ECO:0000313" key="2">
    <source>
        <dbReference type="EMBL" id="CAZ83552.1"/>
    </source>
</evidence>
<evidence type="ECO:0000313" key="3">
    <source>
        <dbReference type="Proteomes" id="UP000006911"/>
    </source>
</evidence>
<evidence type="ECO:0000256" key="1">
    <source>
        <dbReference type="SAM" id="Phobius"/>
    </source>
</evidence>
<feature type="transmembrane region" description="Helical" evidence="1">
    <location>
        <begin position="20"/>
        <end position="47"/>
    </location>
</feature>
<sequence>MESLVMSPLFLLFDGTDFCFLLGGGVIDFVYFFLLLIIIIAGVYPILFSCIRQLMYVYGWSMWEGSD</sequence>
<proteinExistence type="predicted"/>
<keyword evidence="1" id="KW-0812">Transmembrane</keyword>
<dbReference type="RefSeq" id="XP_002839361.1">
    <property type="nucleotide sequence ID" value="XM_002839315.1"/>
</dbReference>
<dbReference type="AlphaFoldDB" id="D5GGA9"/>